<dbReference type="AlphaFoldDB" id="A0A6C0ADL2"/>
<dbReference type="InterPro" id="IPR017853">
    <property type="entry name" value="GH"/>
</dbReference>
<feature type="region of interest" description="Disordered" evidence="1">
    <location>
        <begin position="116"/>
        <end position="142"/>
    </location>
</feature>
<dbReference type="EMBL" id="MN740550">
    <property type="protein sequence ID" value="QHS77485.1"/>
    <property type="molecule type" value="Genomic_DNA"/>
</dbReference>
<accession>A0A6C0ADL2</accession>
<proteinExistence type="predicted"/>
<organism evidence="2">
    <name type="scientific">viral metagenome</name>
    <dbReference type="NCBI Taxonomy" id="1070528"/>
    <lineage>
        <taxon>unclassified sequences</taxon>
        <taxon>metagenomes</taxon>
        <taxon>organismal metagenomes</taxon>
    </lineage>
</organism>
<protein>
    <recommendedName>
        <fullName evidence="3">CBM2 domain-containing protein</fullName>
    </recommendedName>
</protein>
<dbReference type="SUPFAM" id="SSF49384">
    <property type="entry name" value="Carbohydrate-binding domain"/>
    <property type="match status" value="1"/>
</dbReference>
<reference evidence="2" key="1">
    <citation type="journal article" date="2020" name="Nature">
        <title>Giant virus diversity and host interactions through global metagenomics.</title>
        <authorList>
            <person name="Schulz F."/>
            <person name="Roux S."/>
            <person name="Paez-Espino D."/>
            <person name="Jungbluth S."/>
            <person name="Walsh D.A."/>
            <person name="Denef V.J."/>
            <person name="McMahon K.D."/>
            <person name="Konstantinidis K.T."/>
            <person name="Eloe-Fadrosh E.A."/>
            <person name="Kyrpides N.C."/>
            <person name="Woyke T."/>
        </authorList>
    </citation>
    <scope>NUCLEOTIDE SEQUENCE</scope>
    <source>
        <strain evidence="2">GVMAG-S-1004661-13</strain>
    </source>
</reference>
<evidence type="ECO:0000313" key="2">
    <source>
        <dbReference type="EMBL" id="QHS77485.1"/>
    </source>
</evidence>
<dbReference type="SUPFAM" id="SSF51445">
    <property type="entry name" value="(Trans)glycosidases"/>
    <property type="match status" value="1"/>
</dbReference>
<dbReference type="GO" id="GO:0030246">
    <property type="term" value="F:carbohydrate binding"/>
    <property type="evidence" value="ECO:0007669"/>
    <property type="project" value="InterPro"/>
</dbReference>
<evidence type="ECO:0000256" key="1">
    <source>
        <dbReference type="SAM" id="MobiDB-lite"/>
    </source>
</evidence>
<evidence type="ECO:0008006" key="3">
    <source>
        <dbReference type="Google" id="ProtNLM"/>
    </source>
</evidence>
<dbReference type="Gene3D" id="3.20.20.80">
    <property type="entry name" value="Glycosidases"/>
    <property type="match status" value="1"/>
</dbReference>
<feature type="compositionally biased region" description="Low complexity" evidence="1">
    <location>
        <begin position="117"/>
        <end position="142"/>
    </location>
</feature>
<dbReference type="InterPro" id="IPR008965">
    <property type="entry name" value="CBM2/CBM3_carb-bd_dom_sf"/>
</dbReference>
<name>A0A6C0ADL2_9ZZZZ</name>
<sequence>MLSTLIIRVNSSSLEYTLSQTSGWNNGGCFTLSLRNDNTYVVNGWKYKLVSSNSEIINILVDDFWGCYADNDTIYDNNLIVPNGRVYGIGFCISFESYVDGNDLNLILEVVNDKNQTTTTSNSPTTTSKNPTTTNRNSTTTISQNLITTTPNKYYTTTNKCSIATTTNSNSEIDTWYGNVSLDIVEDWNGGLCANLRLKNIGNKVAKNWELFGLIKNNGVTCLVSEVWESNNLNKAGYDLSISGESQSLIFPSGVEVGPGFCINFDSSIMGSQVEFDFVLKLWFTEDEEEQDPPFVPELKNATWKSENQIRLTGSWEGGFCKTIRMFNSNEDITATQLILKLNFPESSKLKITDYWSIDRFSELDTLNSTYLGLNDITVPVLRWYNGPGFCVSYEGELNLDEVTIDVYFTGSYWTTPPVQDYEPTIPGGINAMYLPHGYFYTYKTDQFIEQEVLKLKELNIKHQYANLGMMDNNGVIPYNKYSQLAKWVRNSRLIDSEQLIIAQVNGYRSHIWDTKIHYNIAYTCKNIIQTTGVNGIHFDIEPPRTDSEFIDLLEIVREVIGEEPYISVAGSASRFSWSLDHIRNVAKYADALCPMLYDNSESITSIQGYQAWVKEAIANYNVIYNNHETRKGAEVVPILPAYSTNEWHNPDIENLQNAIPAVIEAINEGYRVKGIGVWWWYEMSELDKYTMKTEFINKF</sequence>